<evidence type="ECO:0000256" key="1">
    <source>
        <dbReference type="SAM" id="MobiDB-lite"/>
    </source>
</evidence>
<organism evidence="3 4">
    <name type="scientific">Labeo rohita</name>
    <name type="common">Indian major carp</name>
    <name type="synonym">Cyprinus rohita</name>
    <dbReference type="NCBI Taxonomy" id="84645"/>
    <lineage>
        <taxon>Eukaryota</taxon>
        <taxon>Metazoa</taxon>
        <taxon>Chordata</taxon>
        <taxon>Craniata</taxon>
        <taxon>Vertebrata</taxon>
        <taxon>Euteleostomi</taxon>
        <taxon>Actinopterygii</taxon>
        <taxon>Neopterygii</taxon>
        <taxon>Teleostei</taxon>
        <taxon>Ostariophysi</taxon>
        <taxon>Cypriniformes</taxon>
        <taxon>Cyprinidae</taxon>
        <taxon>Labeoninae</taxon>
        <taxon>Labeonini</taxon>
        <taxon>Labeo</taxon>
    </lineage>
</organism>
<dbReference type="EMBL" id="QBIY01013429">
    <property type="protein sequence ID" value="RXN04752.1"/>
    <property type="molecule type" value="Genomic_DNA"/>
</dbReference>
<protein>
    <submittedName>
        <fullName evidence="3">Uncharacterized protein</fullName>
    </submittedName>
</protein>
<dbReference type="Proteomes" id="UP000290572">
    <property type="component" value="Unassembled WGS sequence"/>
</dbReference>
<dbReference type="AlphaFoldDB" id="A0A498M5U4"/>
<feature type="region of interest" description="Disordered" evidence="1">
    <location>
        <begin position="119"/>
        <end position="147"/>
    </location>
</feature>
<evidence type="ECO:0000313" key="2">
    <source>
        <dbReference type="EMBL" id="RXN04752.1"/>
    </source>
</evidence>
<accession>A0A498M5U4</accession>
<evidence type="ECO:0000313" key="3">
    <source>
        <dbReference type="EMBL" id="RXN15951.1"/>
    </source>
</evidence>
<comment type="caution">
    <text evidence="3">The sequence shown here is derived from an EMBL/GenBank/DDBJ whole genome shotgun (WGS) entry which is preliminary data.</text>
</comment>
<sequence>MASVAAAVRVGCSAAGCSGTSGNTELETTRTIELRTTRAYGVKEIFLFFCLQEQDDIEEMATSGGHRRAGATTDCRWKEGAVSVARVHLGLGLRLPVITDEVHQIAKAKIPQLFNLTRQSPSHQPLANRTDGSGRTRATAGGWKSPVVEDGKRKMPIFF</sequence>
<gene>
    <name evidence="3" type="ORF">ROHU_008512</name>
    <name evidence="2" type="ORF">ROHU_033735</name>
</gene>
<proteinExistence type="predicted"/>
<name>A0A498M5U4_LABRO</name>
<dbReference type="EMBL" id="QBIY01012815">
    <property type="protein sequence ID" value="RXN15951.1"/>
    <property type="molecule type" value="Genomic_DNA"/>
</dbReference>
<keyword evidence="4" id="KW-1185">Reference proteome</keyword>
<reference evidence="3 4" key="1">
    <citation type="submission" date="2018-03" db="EMBL/GenBank/DDBJ databases">
        <title>Draft genome sequence of Rohu Carp (Labeo rohita).</title>
        <authorList>
            <person name="Das P."/>
            <person name="Kushwaha B."/>
            <person name="Joshi C.G."/>
            <person name="Kumar D."/>
            <person name="Nagpure N.S."/>
            <person name="Sahoo L."/>
            <person name="Das S.P."/>
            <person name="Bit A."/>
            <person name="Patnaik S."/>
            <person name="Meher P.K."/>
            <person name="Jayasankar P."/>
            <person name="Koringa P.G."/>
            <person name="Patel N.V."/>
            <person name="Hinsu A.T."/>
            <person name="Kumar R."/>
            <person name="Pandey M."/>
            <person name="Agarwal S."/>
            <person name="Srivastava S."/>
            <person name="Singh M."/>
            <person name="Iquebal M.A."/>
            <person name="Jaiswal S."/>
            <person name="Angadi U.B."/>
            <person name="Kumar N."/>
            <person name="Raza M."/>
            <person name="Shah T.M."/>
            <person name="Rai A."/>
            <person name="Jena J.K."/>
        </authorList>
    </citation>
    <scope>NUCLEOTIDE SEQUENCE [LARGE SCALE GENOMIC DNA]</scope>
    <source>
        <strain evidence="3">DASCIFA01</strain>
        <tissue evidence="3">Testis</tissue>
    </source>
</reference>
<evidence type="ECO:0000313" key="4">
    <source>
        <dbReference type="Proteomes" id="UP000290572"/>
    </source>
</evidence>
<feature type="compositionally biased region" description="Polar residues" evidence="1">
    <location>
        <begin position="119"/>
        <end position="133"/>
    </location>
</feature>